<reference evidence="1 2" key="1">
    <citation type="submission" date="2021-01" db="EMBL/GenBank/DDBJ databases">
        <title>Identification and Characterization of Corynebacterium sp.</title>
        <authorList>
            <person name="Luo Q."/>
            <person name="Qu P."/>
            <person name="Chen Q."/>
        </authorList>
    </citation>
    <scope>NUCLEOTIDE SEQUENCE [LARGE SCALE GENOMIC DNA]</scope>
    <source>
        <strain evidence="1 2">MC-18</strain>
    </source>
</reference>
<dbReference type="AlphaFoldDB" id="A0AAW5HW35"/>
<sequence length="333" mass="34011">MLEAMSTHNITIAVSDAALHPEAMHLAAATGMPVTDLSSAEPAEVARRCEQAFAILIDAHFATHLPPAVLRRPNCFELGQQRGAYDVPDQSGQLLRALGALRTPKDHERGRVIGVVGASGGVGASTFAAACARAAAPSTLVDGHAHSGGLDLLLGIEEEIGARWGEIAIGEGAVAREDVRRALPATPDGVAVMTCSREVSGAGFGADVGDLEALVEVLGTGGVTVVDAPCSQLPARCDVVAILVAPQVRAVSAAAQLVAQCERAGLRHVLVVRDIGWAGIGVDEIAAIAGSRVVATIGQVRGLTKRVEQCGLPSRLPAGLAKAAKAVLEEVAS</sequence>
<evidence type="ECO:0000313" key="1">
    <source>
        <dbReference type="EMBL" id="MCO6395002.1"/>
    </source>
</evidence>
<dbReference type="Proteomes" id="UP001205920">
    <property type="component" value="Unassembled WGS sequence"/>
</dbReference>
<gene>
    <name evidence="1" type="ORF">JMN37_08475</name>
</gene>
<evidence type="ECO:0000313" key="2">
    <source>
        <dbReference type="Proteomes" id="UP001205920"/>
    </source>
</evidence>
<dbReference type="SUPFAM" id="SSF52540">
    <property type="entry name" value="P-loop containing nucleoside triphosphate hydrolases"/>
    <property type="match status" value="1"/>
</dbReference>
<keyword evidence="2" id="KW-1185">Reference proteome</keyword>
<name>A0AAW5HW35_9CORY</name>
<comment type="caution">
    <text evidence="1">The sequence shown here is derived from an EMBL/GenBank/DDBJ whole genome shotgun (WGS) entry which is preliminary data.</text>
</comment>
<accession>A0AAW5HW35</accession>
<evidence type="ECO:0008006" key="3">
    <source>
        <dbReference type="Google" id="ProtNLM"/>
    </source>
</evidence>
<organism evidence="1 2">
    <name type="scientific">Corynebacterium lipophilum</name>
    <dbReference type="NCBI Taxonomy" id="2804918"/>
    <lineage>
        <taxon>Bacteria</taxon>
        <taxon>Bacillati</taxon>
        <taxon>Actinomycetota</taxon>
        <taxon>Actinomycetes</taxon>
        <taxon>Mycobacteriales</taxon>
        <taxon>Corynebacteriaceae</taxon>
        <taxon>Corynebacterium</taxon>
    </lineage>
</organism>
<proteinExistence type="predicted"/>
<dbReference type="Gene3D" id="3.40.50.300">
    <property type="entry name" value="P-loop containing nucleotide triphosphate hydrolases"/>
    <property type="match status" value="1"/>
</dbReference>
<dbReference type="EMBL" id="JAEUWV010000013">
    <property type="protein sequence ID" value="MCO6395002.1"/>
    <property type="molecule type" value="Genomic_DNA"/>
</dbReference>
<dbReference type="InterPro" id="IPR027417">
    <property type="entry name" value="P-loop_NTPase"/>
</dbReference>
<protein>
    <recommendedName>
        <fullName evidence="3">Helicase/secretion neighborhood CpaE-like protein</fullName>
    </recommendedName>
</protein>